<keyword evidence="3" id="KW-1185">Reference proteome</keyword>
<keyword evidence="2" id="KW-0378">Hydrolase</keyword>
<proteinExistence type="predicted"/>
<sequence>MTPVKAERITFCSEGIELVGELRIPEGDGALPAVALTGPFTGVKEQVVGTYAKLLAQAGLVTLAFDHRGFGESGGRRQHEDSQGKLADLRAAVGALADRREVNADRIGVVGVCLGGGYAVRAAAGDPRVRAVAGIAGAYNSPVHMARSMGIDAYRSALAGFLVRYDECLPAVSPDNGEAAMGGDEPYAYYGTARSASPYWRNEVTRGSLFSLMTFDALGAADLLAATPLLVVHGRTDDYCSPDLARELYERAPGRKEILWLDANQHIDLYDVEPYVTQAAQATAAFLHRSLDS</sequence>
<organism evidence="2 3">
    <name type="scientific">Nonomuraea turkmeniaca</name>
    <dbReference type="NCBI Taxonomy" id="103838"/>
    <lineage>
        <taxon>Bacteria</taxon>
        <taxon>Bacillati</taxon>
        <taxon>Actinomycetota</taxon>
        <taxon>Actinomycetes</taxon>
        <taxon>Streptosporangiales</taxon>
        <taxon>Streptosporangiaceae</taxon>
        <taxon>Nonomuraea</taxon>
    </lineage>
</organism>
<gene>
    <name evidence="2" type="ORF">ETD86_41390</name>
</gene>
<dbReference type="OrthoDB" id="9765647at2"/>
<dbReference type="PANTHER" id="PTHR47751:SF1">
    <property type="entry name" value="SUPERFAMILY HYDROLASE, PUTATIVE (AFU_ORTHOLOGUE AFUA_2G16580)-RELATED"/>
    <property type="match status" value="1"/>
</dbReference>
<dbReference type="Proteomes" id="UP000309128">
    <property type="component" value="Unassembled WGS sequence"/>
</dbReference>
<reference evidence="2 3" key="1">
    <citation type="submission" date="2019-05" db="EMBL/GenBank/DDBJ databases">
        <title>Draft genome sequence of Nonomuraea turkmeniaca DSM 43926.</title>
        <authorList>
            <person name="Saricaoglu S."/>
            <person name="Isik K."/>
        </authorList>
    </citation>
    <scope>NUCLEOTIDE SEQUENCE [LARGE SCALE GENOMIC DNA]</scope>
    <source>
        <strain evidence="2 3">DSM 43926</strain>
    </source>
</reference>
<comment type="caution">
    <text evidence="2">The sequence shown here is derived from an EMBL/GenBank/DDBJ whole genome shotgun (WGS) entry which is preliminary data.</text>
</comment>
<dbReference type="AlphaFoldDB" id="A0A5S4F1N2"/>
<dbReference type="Pfam" id="PF12146">
    <property type="entry name" value="Hydrolase_4"/>
    <property type="match status" value="1"/>
</dbReference>
<dbReference type="GO" id="GO:0016787">
    <property type="term" value="F:hydrolase activity"/>
    <property type="evidence" value="ECO:0007669"/>
    <property type="project" value="UniProtKB-KW"/>
</dbReference>
<dbReference type="InterPro" id="IPR051411">
    <property type="entry name" value="Polyketide_trans_af380"/>
</dbReference>
<dbReference type="RefSeq" id="WP_138672093.1">
    <property type="nucleotide sequence ID" value="NZ_VCKY01000208.1"/>
</dbReference>
<name>A0A5S4F1N2_9ACTN</name>
<evidence type="ECO:0000313" key="2">
    <source>
        <dbReference type="EMBL" id="TMR09975.1"/>
    </source>
</evidence>
<dbReference type="Gene3D" id="3.40.50.1820">
    <property type="entry name" value="alpha/beta hydrolase"/>
    <property type="match status" value="1"/>
</dbReference>
<dbReference type="InterPro" id="IPR029058">
    <property type="entry name" value="AB_hydrolase_fold"/>
</dbReference>
<dbReference type="EMBL" id="VCKY01000208">
    <property type="protein sequence ID" value="TMR09975.1"/>
    <property type="molecule type" value="Genomic_DNA"/>
</dbReference>
<dbReference type="Gene3D" id="1.10.10.800">
    <property type="match status" value="1"/>
</dbReference>
<protein>
    <submittedName>
        <fullName evidence="2">Alpha/beta hydrolase</fullName>
    </submittedName>
</protein>
<dbReference type="SUPFAM" id="SSF53474">
    <property type="entry name" value="alpha/beta-Hydrolases"/>
    <property type="match status" value="1"/>
</dbReference>
<evidence type="ECO:0000313" key="3">
    <source>
        <dbReference type="Proteomes" id="UP000309128"/>
    </source>
</evidence>
<feature type="domain" description="Serine aminopeptidase S33" evidence="1">
    <location>
        <begin position="50"/>
        <end position="266"/>
    </location>
</feature>
<dbReference type="PANTHER" id="PTHR47751">
    <property type="entry name" value="SUPERFAMILY HYDROLASE, PUTATIVE (AFU_ORTHOLOGUE AFUA_2G16580)-RELATED"/>
    <property type="match status" value="1"/>
</dbReference>
<evidence type="ECO:0000259" key="1">
    <source>
        <dbReference type="Pfam" id="PF12146"/>
    </source>
</evidence>
<accession>A0A5S4F1N2</accession>
<dbReference type="InterPro" id="IPR022742">
    <property type="entry name" value="Hydrolase_4"/>
</dbReference>